<gene>
    <name evidence="9" type="ORF">NQZ67_22045</name>
</gene>
<comment type="caution">
    <text evidence="9">The sequence shown here is derived from an EMBL/GenBank/DDBJ whole genome shotgun (WGS) entry which is preliminary data.</text>
</comment>
<comment type="cofactor">
    <cofactor evidence="1">
        <name>pyridoxal 5'-phosphate</name>
        <dbReference type="ChEBI" id="CHEBI:597326"/>
    </cofactor>
</comment>
<proteinExistence type="inferred from homology"/>
<dbReference type="SUPFAM" id="SSF53383">
    <property type="entry name" value="PLP-dependent transferases"/>
    <property type="match status" value="1"/>
</dbReference>
<dbReference type="InterPro" id="IPR036388">
    <property type="entry name" value="WH-like_DNA-bd_sf"/>
</dbReference>
<dbReference type="CDD" id="cd00609">
    <property type="entry name" value="AAT_like"/>
    <property type="match status" value="1"/>
</dbReference>
<dbReference type="GO" id="GO:0003700">
    <property type="term" value="F:DNA-binding transcription factor activity"/>
    <property type="evidence" value="ECO:0007669"/>
    <property type="project" value="InterPro"/>
</dbReference>
<dbReference type="InterPro" id="IPR000524">
    <property type="entry name" value="Tscrpt_reg_HTH_GntR"/>
</dbReference>
<dbReference type="AlphaFoldDB" id="A0A9X2MVC3"/>
<evidence type="ECO:0000259" key="8">
    <source>
        <dbReference type="PROSITE" id="PS50949"/>
    </source>
</evidence>
<dbReference type="RefSeq" id="WP_257450151.1">
    <property type="nucleotide sequence ID" value="NZ_JANIPJ010000018.1"/>
</dbReference>
<evidence type="ECO:0000256" key="1">
    <source>
        <dbReference type="ARBA" id="ARBA00001933"/>
    </source>
</evidence>
<sequence>MLWIPIDRSLERPLHKQVYDQVRERILGGELPPGWKLPSTRELADELRVSRNVVLGAYDQLLAEGYLDAERGSGTYVAEGAFLEERKMIAELRNTDSSEDIKSSGEDVIDFRSGIPDLSAFPRKAWARLAREVWEDAPADAFGYGMPEGRRELRQALSDYLLKTRGVKCRPEQIVITSGATQALTLTAKLLTRPDDMIIIEDPITRDIQLIFQQAGARLHPVPADEQGMQSDRLPAGARPAFVFLTPSHQFPLGGTLPIQRRIQLIGYARQNGTYLVEDDYDSEFRHEGQPVSSLQGLDPERVLYIGSFSKILSPALRLGYLVLPEHLIPGCRQLKWFADLHSSSMEQIILARFIEEGGLARHIAKMKKLYRIRRDALIRCLTEAFGERVRISGQSTGLHLVASFTGADFTDELLDSLKVGGVQLYPVEKHAATPGHHRHSLIMGYGHLSPETIQIGITRMREAWGALGR</sequence>
<dbReference type="Pfam" id="PF00155">
    <property type="entry name" value="Aminotran_1_2"/>
    <property type="match status" value="1"/>
</dbReference>
<keyword evidence="5" id="KW-0805">Transcription regulation</keyword>
<dbReference type="SMART" id="SM00345">
    <property type="entry name" value="HTH_GNTR"/>
    <property type="match status" value="1"/>
</dbReference>
<evidence type="ECO:0000256" key="2">
    <source>
        <dbReference type="ARBA" id="ARBA00005384"/>
    </source>
</evidence>
<accession>A0A9X2MVC3</accession>
<evidence type="ECO:0000256" key="3">
    <source>
        <dbReference type="ARBA" id="ARBA00022576"/>
    </source>
</evidence>
<keyword evidence="4" id="KW-0663">Pyridoxal phosphate</keyword>
<protein>
    <submittedName>
        <fullName evidence="9">PLP-dependent aminotransferase family protein</fullName>
    </submittedName>
</protein>
<dbReference type="InterPro" id="IPR015421">
    <property type="entry name" value="PyrdxlP-dep_Trfase_major"/>
</dbReference>
<keyword evidence="7" id="KW-0804">Transcription</keyword>
<dbReference type="InterPro" id="IPR036390">
    <property type="entry name" value="WH_DNA-bd_sf"/>
</dbReference>
<evidence type="ECO:0000313" key="10">
    <source>
        <dbReference type="Proteomes" id="UP001141950"/>
    </source>
</evidence>
<dbReference type="InterPro" id="IPR051446">
    <property type="entry name" value="HTH_trans_reg/aminotransferase"/>
</dbReference>
<dbReference type="GO" id="GO:0008483">
    <property type="term" value="F:transaminase activity"/>
    <property type="evidence" value="ECO:0007669"/>
    <property type="project" value="UniProtKB-KW"/>
</dbReference>
<dbReference type="EMBL" id="JANIPJ010000018">
    <property type="protein sequence ID" value="MCR2806568.1"/>
    <property type="molecule type" value="Genomic_DNA"/>
</dbReference>
<dbReference type="CDD" id="cd07377">
    <property type="entry name" value="WHTH_GntR"/>
    <property type="match status" value="1"/>
</dbReference>
<keyword evidence="3 9" id="KW-0808">Transferase</keyword>
<feature type="domain" description="HTH gntR-type" evidence="8">
    <location>
        <begin position="12"/>
        <end position="80"/>
    </location>
</feature>
<name>A0A9X2MVC3_9BACL</name>
<dbReference type="InterPro" id="IPR015424">
    <property type="entry name" value="PyrdxlP-dep_Trfase"/>
</dbReference>
<dbReference type="PROSITE" id="PS50949">
    <property type="entry name" value="HTH_GNTR"/>
    <property type="match status" value="1"/>
</dbReference>
<dbReference type="Pfam" id="PF00392">
    <property type="entry name" value="GntR"/>
    <property type="match status" value="1"/>
</dbReference>
<dbReference type="SUPFAM" id="SSF46785">
    <property type="entry name" value="Winged helix' DNA-binding domain"/>
    <property type="match status" value="1"/>
</dbReference>
<evidence type="ECO:0000256" key="7">
    <source>
        <dbReference type="ARBA" id="ARBA00023163"/>
    </source>
</evidence>
<reference evidence="9" key="1">
    <citation type="submission" date="2022-08" db="EMBL/GenBank/DDBJ databases">
        <title>The genomic sequence of strain Paenibacillus sp. SCIV0701.</title>
        <authorList>
            <person name="Zhao H."/>
        </authorList>
    </citation>
    <scope>NUCLEOTIDE SEQUENCE</scope>
    <source>
        <strain evidence="9">SCIV0701</strain>
    </source>
</reference>
<evidence type="ECO:0000256" key="5">
    <source>
        <dbReference type="ARBA" id="ARBA00023015"/>
    </source>
</evidence>
<evidence type="ECO:0000256" key="4">
    <source>
        <dbReference type="ARBA" id="ARBA00022898"/>
    </source>
</evidence>
<dbReference type="Gene3D" id="3.40.640.10">
    <property type="entry name" value="Type I PLP-dependent aspartate aminotransferase-like (Major domain)"/>
    <property type="match status" value="1"/>
</dbReference>
<evidence type="ECO:0000313" key="9">
    <source>
        <dbReference type="EMBL" id="MCR2806568.1"/>
    </source>
</evidence>
<dbReference type="PANTHER" id="PTHR46577">
    <property type="entry name" value="HTH-TYPE TRANSCRIPTIONAL REGULATORY PROTEIN GABR"/>
    <property type="match status" value="1"/>
</dbReference>
<keyword evidence="6" id="KW-0238">DNA-binding</keyword>
<dbReference type="PANTHER" id="PTHR46577:SF1">
    <property type="entry name" value="HTH-TYPE TRANSCRIPTIONAL REGULATORY PROTEIN GABR"/>
    <property type="match status" value="1"/>
</dbReference>
<dbReference type="GO" id="GO:0030170">
    <property type="term" value="F:pyridoxal phosphate binding"/>
    <property type="evidence" value="ECO:0007669"/>
    <property type="project" value="InterPro"/>
</dbReference>
<keyword evidence="10" id="KW-1185">Reference proteome</keyword>
<dbReference type="PRINTS" id="PR00035">
    <property type="entry name" value="HTHGNTR"/>
</dbReference>
<dbReference type="GO" id="GO:0003677">
    <property type="term" value="F:DNA binding"/>
    <property type="evidence" value="ECO:0007669"/>
    <property type="project" value="UniProtKB-KW"/>
</dbReference>
<keyword evidence="3 9" id="KW-0032">Aminotransferase</keyword>
<dbReference type="InterPro" id="IPR004839">
    <property type="entry name" value="Aminotransferase_I/II_large"/>
</dbReference>
<dbReference type="Gene3D" id="1.10.10.10">
    <property type="entry name" value="Winged helix-like DNA-binding domain superfamily/Winged helix DNA-binding domain"/>
    <property type="match status" value="1"/>
</dbReference>
<dbReference type="Proteomes" id="UP001141950">
    <property type="component" value="Unassembled WGS sequence"/>
</dbReference>
<organism evidence="9 10">
    <name type="scientific">Paenibacillus soyae</name>
    <dbReference type="NCBI Taxonomy" id="2969249"/>
    <lineage>
        <taxon>Bacteria</taxon>
        <taxon>Bacillati</taxon>
        <taxon>Bacillota</taxon>
        <taxon>Bacilli</taxon>
        <taxon>Bacillales</taxon>
        <taxon>Paenibacillaceae</taxon>
        <taxon>Paenibacillus</taxon>
    </lineage>
</organism>
<comment type="similarity">
    <text evidence="2">In the C-terminal section; belongs to the class-I pyridoxal-phosphate-dependent aminotransferase family.</text>
</comment>
<evidence type="ECO:0000256" key="6">
    <source>
        <dbReference type="ARBA" id="ARBA00023125"/>
    </source>
</evidence>